<sequence length="109" mass="11779">MNESKGACPSWRDGQNDPLIHQTAPTHIGRTIRAGSASAHIEQLDEDDRELGEDARFDVLASLWYGGNGAIGDLSAIDCRDIATVMVQVADEMDETARGHGIVYGEELP</sequence>
<evidence type="ECO:0000256" key="1">
    <source>
        <dbReference type="SAM" id="MobiDB-lite"/>
    </source>
</evidence>
<gene>
    <name evidence="2" type="ORF">FNM00_04800</name>
</gene>
<evidence type="ECO:0000313" key="2">
    <source>
        <dbReference type="EMBL" id="TSD65741.1"/>
    </source>
</evidence>
<reference evidence="2 3" key="1">
    <citation type="submission" date="2019-07" db="EMBL/GenBank/DDBJ databases">
        <authorList>
            <person name="Zhao L.H."/>
        </authorList>
    </citation>
    <scope>NUCLEOTIDE SEQUENCE [LARGE SCALE GENOMIC DNA]</scope>
    <source>
        <strain evidence="2 3">Co35</strain>
    </source>
</reference>
<comment type="caution">
    <text evidence="2">The sequence shown here is derived from an EMBL/GenBank/DDBJ whole genome shotgun (WGS) entry which is preliminary data.</text>
</comment>
<dbReference type="EMBL" id="VLNT01000002">
    <property type="protein sequence ID" value="TSD65741.1"/>
    <property type="molecule type" value="Genomic_DNA"/>
</dbReference>
<protein>
    <submittedName>
        <fullName evidence="2">Uncharacterized protein</fullName>
    </submittedName>
</protein>
<name>A0A554SHB3_9ACTN</name>
<evidence type="ECO:0000313" key="3">
    <source>
        <dbReference type="Proteomes" id="UP000316988"/>
    </source>
</evidence>
<accession>A0A554SHB3</accession>
<feature type="region of interest" description="Disordered" evidence="1">
    <location>
        <begin position="1"/>
        <end position="21"/>
    </location>
</feature>
<dbReference type="Proteomes" id="UP000316988">
    <property type="component" value="Unassembled WGS sequence"/>
</dbReference>
<dbReference type="RefSeq" id="WP_143911963.1">
    <property type="nucleotide sequence ID" value="NZ_VLNT01000002.1"/>
</dbReference>
<organism evidence="2 3">
    <name type="scientific">Aeromicrobium piscarium</name>
    <dbReference type="NCBI Taxonomy" id="2590901"/>
    <lineage>
        <taxon>Bacteria</taxon>
        <taxon>Bacillati</taxon>
        <taxon>Actinomycetota</taxon>
        <taxon>Actinomycetes</taxon>
        <taxon>Propionibacteriales</taxon>
        <taxon>Nocardioidaceae</taxon>
        <taxon>Aeromicrobium</taxon>
    </lineage>
</organism>
<dbReference type="AlphaFoldDB" id="A0A554SHB3"/>
<proteinExistence type="predicted"/>
<keyword evidence="3" id="KW-1185">Reference proteome</keyword>